<dbReference type="Proteomes" id="UP000299102">
    <property type="component" value="Unassembled WGS sequence"/>
</dbReference>
<evidence type="ECO:0000313" key="3">
    <source>
        <dbReference type="Proteomes" id="UP000299102"/>
    </source>
</evidence>
<comment type="caution">
    <text evidence="2">The sequence shown here is derived from an EMBL/GenBank/DDBJ whole genome shotgun (WGS) entry which is preliminary data.</text>
</comment>
<feature type="region of interest" description="Disordered" evidence="1">
    <location>
        <begin position="116"/>
        <end position="143"/>
    </location>
</feature>
<gene>
    <name evidence="2" type="ORF">EVAR_19338_1</name>
</gene>
<name>A0A4C1TRD1_EUMVA</name>
<organism evidence="2 3">
    <name type="scientific">Eumeta variegata</name>
    <name type="common">Bagworm moth</name>
    <name type="synonym">Eumeta japonica</name>
    <dbReference type="NCBI Taxonomy" id="151549"/>
    <lineage>
        <taxon>Eukaryota</taxon>
        <taxon>Metazoa</taxon>
        <taxon>Ecdysozoa</taxon>
        <taxon>Arthropoda</taxon>
        <taxon>Hexapoda</taxon>
        <taxon>Insecta</taxon>
        <taxon>Pterygota</taxon>
        <taxon>Neoptera</taxon>
        <taxon>Endopterygota</taxon>
        <taxon>Lepidoptera</taxon>
        <taxon>Glossata</taxon>
        <taxon>Ditrysia</taxon>
        <taxon>Tineoidea</taxon>
        <taxon>Psychidae</taxon>
        <taxon>Oiketicinae</taxon>
        <taxon>Eumeta</taxon>
    </lineage>
</organism>
<feature type="region of interest" description="Disordered" evidence="1">
    <location>
        <begin position="1"/>
        <end position="33"/>
    </location>
</feature>
<accession>A0A4C1TRD1</accession>
<dbReference type="AlphaFoldDB" id="A0A4C1TRD1"/>
<evidence type="ECO:0000313" key="2">
    <source>
        <dbReference type="EMBL" id="GBP16537.1"/>
    </source>
</evidence>
<proteinExistence type="predicted"/>
<evidence type="ECO:0000256" key="1">
    <source>
        <dbReference type="SAM" id="MobiDB-lite"/>
    </source>
</evidence>
<keyword evidence="3" id="KW-1185">Reference proteome</keyword>
<dbReference type="EMBL" id="BGZK01000080">
    <property type="protein sequence ID" value="GBP16537.1"/>
    <property type="molecule type" value="Genomic_DNA"/>
</dbReference>
<reference evidence="2 3" key="1">
    <citation type="journal article" date="2019" name="Commun. Biol.">
        <title>The bagworm genome reveals a unique fibroin gene that provides high tensile strength.</title>
        <authorList>
            <person name="Kono N."/>
            <person name="Nakamura H."/>
            <person name="Ohtoshi R."/>
            <person name="Tomita M."/>
            <person name="Numata K."/>
            <person name="Arakawa K."/>
        </authorList>
    </citation>
    <scope>NUCLEOTIDE SEQUENCE [LARGE SCALE GENOMIC DNA]</scope>
</reference>
<protein>
    <submittedName>
        <fullName evidence="2">Uncharacterized protein</fullName>
    </submittedName>
</protein>
<sequence length="143" mass="15736">MRSVSKSLKRQPKGSYQRATGGAPAKAIDPSRRNTHTQLSLHLLIRGNSLIAVYDVRWHLNFEFTIESHSENLWRTKYSTAESLPHNLTAKQVTSTGGAHTRTSTHTAAVRLSKANKIKRDDSATPPASGVDNKGFRTSGGRK</sequence>